<dbReference type="InParanoid" id="E3LTW3"/>
<evidence type="ECO:0000256" key="1">
    <source>
        <dbReference type="SAM" id="MobiDB-lite"/>
    </source>
</evidence>
<feature type="compositionally biased region" description="Polar residues" evidence="1">
    <location>
        <begin position="919"/>
        <end position="939"/>
    </location>
</feature>
<feature type="region of interest" description="Disordered" evidence="1">
    <location>
        <begin position="961"/>
        <end position="995"/>
    </location>
</feature>
<name>E3LTW3_CAERE</name>
<dbReference type="Proteomes" id="UP000008281">
    <property type="component" value="Unassembled WGS sequence"/>
</dbReference>
<protein>
    <submittedName>
        <fullName evidence="2">Uncharacterized protein</fullName>
    </submittedName>
</protein>
<feature type="compositionally biased region" description="Polar residues" evidence="1">
    <location>
        <begin position="470"/>
        <end position="491"/>
    </location>
</feature>
<keyword evidence="3" id="KW-1185">Reference proteome</keyword>
<dbReference type="OrthoDB" id="5875658at2759"/>
<sequence>MDVFRTCAEKNALPGASYICQQWLVNVTNPSRETEEDYGLELLNRALGIDMILGTSEMCDIFVFKYHNLYLFNLSTPSLSIIATVQKKIVSSCQCPIEIQKQVEERSPPQSIKRNIPNHFYYGGLKNYECWKEVDQYLAVILCGENSTSEYIIHMNHKITTNFSVHINQEWARRADCLEDPKFSNCSPKFIEEIEVCLEGENRLLIDVFLFQKISKESEKPLFCSTYVEIIGKALLIFNRTSFNYTIVYKRETIDSDLHWVQYRDDELYLMSDLNDDILFKCFSFKRTITACNFTFTLCNRSFHDQCDKNLIECFKKDNWLSQECLAVLIPPKYSADILSGFVNLAKNHYWAVTALILVAIVLAGCNKLRDWLFESLSIKLFIFLTKQFDKGADYFDALLKNDSENRRTDTGTTEVGKVATSTVDNSNNKHESFGEDGGEPLLPVNPPAEYQNNSNTSNTPSTSSISNIATEQTPSNNQSEVMTSSNNENGNPKLDETKDKPQFSSSLKNMGKSFWRINCSMWPVLYQRCKFPSFKTIRNASVEGFQSIRNRRKMLPEVSVVCQKWIENVTESLENNKDAYIMTLLDKTFHRKMRRRSSEVCDVSVFEHPDFSNSLNLTLSVITELPTLIFSFCQCPNRPINDDRPRSHPPTHSSFPIHFYYGGLRNIECWKEVDRYLVETLCGEKSLLQINHEWARRTDCLENPALTNCTPKFLERLESISKESRRSTFCSAYVEIIEKSLPFFNSTTFDYNIVPVNISVTSGFPGVHYQDDDLYLLSQLNDNITFKCFPVKRAITSCNYSYIHCSRHFFNQCDESFIECLKDENEFSPECVEAMFPIKNFAQFLIRLLNRTWNYKWEIFFFVAAAIVFAFSKKLRDWLFVLLTIKLCLALTGQFDRAAAFFDGLLLGNPEEPESKEMQINSGFSDNEQDENLGSNNHNPDKIEEDVTLDFPFIDDAYSRSTETSSDQIREIDGGSQSESSRDRPRLPSTSNDMWKSFRKMNSNMFRVLHRRFICPAFNAAAEYFLHSEGRNIGNHENSRFLP</sequence>
<evidence type="ECO:0000313" key="3">
    <source>
        <dbReference type="Proteomes" id="UP000008281"/>
    </source>
</evidence>
<evidence type="ECO:0000313" key="2">
    <source>
        <dbReference type="EMBL" id="EFP11274.1"/>
    </source>
</evidence>
<dbReference type="eggNOG" id="ENOG502THIK">
    <property type="taxonomic scope" value="Eukaryota"/>
</dbReference>
<gene>
    <name evidence="2" type="ORF">CRE_30977</name>
</gene>
<organism evidence="3">
    <name type="scientific">Caenorhabditis remanei</name>
    <name type="common">Caenorhabditis vulgaris</name>
    <dbReference type="NCBI Taxonomy" id="31234"/>
    <lineage>
        <taxon>Eukaryota</taxon>
        <taxon>Metazoa</taxon>
        <taxon>Ecdysozoa</taxon>
        <taxon>Nematoda</taxon>
        <taxon>Chromadorea</taxon>
        <taxon>Rhabditida</taxon>
        <taxon>Rhabditina</taxon>
        <taxon>Rhabditomorpha</taxon>
        <taxon>Rhabditoidea</taxon>
        <taxon>Rhabditidae</taxon>
        <taxon>Peloderinae</taxon>
        <taxon>Caenorhabditis</taxon>
    </lineage>
</organism>
<dbReference type="HOGENOM" id="CLU_292087_0_0_1"/>
<dbReference type="FunCoup" id="E3LTW3">
    <property type="interactions" value="1079"/>
</dbReference>
<dbReference type="AlphaFoldDB" id="E3LTW3"/>
<accession>E3LTW3</accession>
<reference evidence="2" key="1">
    <citation type="submission" date="2007-07" db="EMBL/GenBank/DDBJ databases">
        <title>PCAP assembly of the Caenorhabditis remanei genome.</title>
        <authorList>
            <consortium name="The Caenorhabditis remanei Sequencing Consortium"/>
            <person name="Wilson R.K."/>
        </authorList>
    </citation>
    <scope>NUCLEOTIDE SEQUENCE [LARGE SCALE GENOMIC DNA]</scope>
    <source>
        <strain evidence="2">PB4641</strain>
    </source>
</reference>
<feature type="region of interest" description="Disordered" evidence="1">
    <location>
        <begin position="406"/>
        <end position="506"/>
    </location>
</feature>
<dbReference type="EMBL" id="DS268415">
    <property type="protein sequence ID" value="EFP11274.1"/>
    <property type="molecule type" value="Genomic_DNA"/>
</dbReference>
<proteinExistence type="predicted"/>
<feature type="region of interest" description="Disordered" evidence="1">
    <location>
        <begin position="915"/>
        <end position="944"/>
    </location>
</feature>
<feature type="compositionally biased region" description="Low complexity" evidence="1">
    <location>
        <begin position="453"/>
        <end position="469"/>
    </location>
</feature>